<organism evidence="1 2">
    <name type="scientific">Lentithecium fluviatile CBS 122367</name>
    <dbReference type="NCBI Taxonomy" id="1168545"/>
    <lineage>
        <taxon>Eukaryota</taxon>
        <taxon>Fungi</taxon>
        <taxon>Dikarya</taxon>
        <taxon>Ascomycota</taxon>
        <taxon>Pezizomycotina</taxon>
        <taxon>Dothideomycetes</taxon>
        <taxon>Pleosporomycetidae</taxon>
        <taxon>Pleosporales</taxon>
        <taxon>Massarineae</taxon>
        <taxon>Lentitheciaceae</taxon>
        <taxon>Lentithecium</taxon>
    </lineage>
</organism>
<evidence type="ECO:0000313" key="2">
    <source>
        <dbReference type="Proteomes" id="UP000799291"/>
    </source>
</evidence>
<reference evidence="1" key="1">
    <citation type="journal article" date="2020" name="Stud. Mycol.">
        <title>101 Dothideomycetes genomes: a test case for predicting lifestyles and emergence of pathogens.</title>
        <authorList>
            <person name="Haridas S."/>
            <person name="Albert R."/>
            <person name="Binder M."/>
            <person name="Bloem J."/>
            <person name="Labutti K."/>
            <person name="Salamov A."/>
            <person name="Andreopoulos B."/>
            <person name="Baker S."/>
            <person name="Barry K."/>
            <person name="Bills G."/>
            <person name="Bluhm B."/>
            <person name="Cannon C."/>
            <person name="Castanera R."/>
            <person name="Culley D."/>
            <person name="Daum C."/>
            <person name="Ezra D."/>
            <person name="Gonzalez J."/>
            <person name="Henrissat B."/>
            <person name="Kuo A."/>
            <person name="Liang C."/>
            <person name="Lipzen A."/>
            <person name="Lutzoni F."/>
            <person name="Magnuson J."/>
            <person name="Mondo S."/>
            <person name="Nolan M."/>
            <person name="Ohm R."/>
            <person name="Pangilinan J."/>
            <person name="Park H.-J."/>
            <person name="Ramirez L."/>
            <person name="Alfaro M."/>
            <person name="Sun H."/>
            <person name="Tritt A."/>
            <person name="Yoshinaga Y."/>
            <person name="Zwiers L.-H."/>
            <person name="Turgeon B."/>
            <person name="Goodwin S."/>
            <person name="Spatafora J."/>
            <person name="Crous P."/>
            <person name="Grigoriev I."/>
        </authorList>
    </citation>
    <scope>NUCLEOTIDE SEQUENCE</scope>
    <source>
        <strain evidence="1">CBS 122367</strain>
    </source>
</reference>
<dbReference type="Proteomes" id="UP000799291">
    <property type="component" value="Unassembled WGS sequence"/>
</dbReference>
<dbReference type="OrthoDB" id="3944493at2759"/>
<accession>A0A6G1IF80</accession>
<gene>
    <name evidence="1" type="ORF">K458DRAFT_447425</name>
</gene>
<dbReference type="EMBL" id="MU005632">
    <property type="protein sequence ID" value="KAF2676633.1"/>
    <property type="molecule type" value="Genomic_DNA"/>
</dbReference>
<proteinExistence type="predicted"/>
<name>A0A6G1IF80_9PLEO</name>
<protein>
    <submittedName>
        <fullName evidence="1">Uncharacterized protein</fullName>
    </submittedName>
</protein>
<sequence length="203" mass="23014">MAELANKGKHEEKVRVFTPPQPMLNGCILPGPVAQMQAFTGSSVRARTEKTGRPAWWCKFDKVVVFDGVEENEDGKLKFETRTSKGLTIARRRGDTETVVIPLDCSHCQEMLNRHEWKYDVQVCRRVVCWDCRERCRWEMEQEAVGAAKDGVDAEVKTEANRERADSVLQADQAREEEMRIKSGIECAPRTPVTISYGVQIGV</sequence>
<dbReference type="AlphaFoldDB" id="A0A6G1IF80"/>
<evidence type="ECO:0000313" key="1">
    <source>
        <dbReference type="EMBL" id="KAF2676633.1"/>
    </source>
</evidence>
<keyword evidence="2" id="KW-1185">Reference proteome</keyword>